<reference evidence="1 2" key="1">
    <citation type="submission" date="2016-10" db="EMBL/GenBank/DDBJ databases">
        <authorList>
            <person name="de Groot N.N."/>
        </authorList>
    </citation>
    <scope>NUCLEOTIDE SEQUENCE [LARGE SCALE GENOMIC DNA]</scope>
    <source>
        <strain evidence="1 2">DSM 6793</strain>
    </source>
</reference>
<sequence>METLIKPPAREMSLVQNQHAIADWLSISREELFWLKVECALRYLEDECAGSNTYKFRQAMQSERLWAGISEHLDAVDAYVLKNVRYCPATQKHAIALSPTTMVYQTTTPLAMYEEFTVWFLTTWVV</sequence>
<name>A0A1I1E2K5_9BACT</name>
<dbReference type="EMBL" id="FOLE01000001">
    <property type="protein sequence ID" value="SFB80896.1"/>
    <property type="molecule type" value="Genomic_DNA"/>
</dbReference>
<organism evidence="1 2">
    <name type="scientific">Flexibacter flexilis DSM 6793</name>
    <dbReference type="NCBI Taxonomy" id="927664"/>
    <lineage>
        <taxon>Bacteria</taxon>
        <taxon>Pseudomonadati</taxon>
        <taxon>Bacteroidota</taxon>
        <taxon>Cytophagia</taxon>
        <taxon>Cytophagales</taxon>
        <taxon>Flexibacteraceae</taxon>
        <taxon>Flexibacter</taxon>
    </lineage>
</organism>
<evidence type="ECO:0000313" key="2">
    <source>
        <dbReference type="Proteomes" id="UP000199514"/>
    </source>
</evidence>
<dbReference type="AlphaFoldDB" id="A0A1I1E2K5"/>
<dbReference type="RefSeq" id="WP_091506951.1">
    <property type="nucleotide sequence ID" value="NZ_FOLE01000001.1"/>
</dbReference>
<evidence type="ECO:0000313" key="1">
    <source>
        <dbReference type="EMBL" id="SFB80896.1"/>
    </source>
</evidence>
<protein>
    <submittedName>
        <fullName evidence="1">Uncharacterized protein</fullName>
    </submittedName>
</protein>
<dbReference type="STRING" id="927664.SAMN05421780_101573"/>
<proteinExistence type="predicted"/>
<gene>
    <name evidence="1" type="ORF">SAMN05421780_101573</name>
</gene>
<keyword evidence="2" id="KW-1185">Reference proteome</keyword>
<dbReference type="Proteomes" id="UP000199514">
    <property type="component" value="Unassembled WGS sequence"/>
</dbReference>
<accession>A0A1I1E2K5</accession>